<organism evidence="1 2">
    <name type="scientific">Decorospora gaudefroyi</name>
    <dbReference type="NCBI Taxonomy" id="184978"/>
    <lineage>
        <taxon>Eukaryota</taxon>
        <taxon>Fungi</taxon>
        <taxon>Dikarya</taxon>
        <taxon>Ascomycota</taxon>
        <taxon>Pezizomycotina</taxon>
        <taxon>Dothideomycetes</taxon>
        <taxon>Pleosporomycetidae</taxon>
        <taxon>Pleosporales</taxon>
        <taxon>Pleosporineae</taxon>
        <taxon>Pleosporaceae</taxon>
        <taxon>Decorospora</taxon>
    </lineage>
</organism>
<evidence type="ECO:0000313" key="1">
    <source>
        <dbReference type="EMBL" id="KAF1828075.1"/>
    </source>
</evidence>
<keyword evidence="2" id="KW-1185">Reference proteome</keyword>
<dbReference type="AlphaFoldDB" id="A0A6A5JV27"/>
<evidence type="ECO:0000313" key="2">
    <source>
        <dbReference type="Proteomes" id="UP000800040"/>
    </source>
</evidence>
<dbReference type="Proteomes" id="UP000800040">
    <property type="component" value="Unassembled WGS sequence"/>
</dbReference>
<sequence>MYRCMALPKPVRTSTLLGPLHLDPDVSHLSNKYERDEYKTLALVAYVRPATLINHPPYVTVAYLVVEPTDEDSYVRIGWMELSELLIMAEGAEYRPKGEWREVTLV</sequence>
<protein>
    <submittedName>
        <fullName evidence="1">Uncharacterized protein</fullName>
    </submittedName>
</protein>
<dbReference type="EMBL" id="ML975697">
    <property type="protein sequence ID" value="KAF1828075.1"/>
    <property type="molecule type" value="Genomic_DNA"/>
</dbReference>
<gene>
    <name evidence="1" type="ORF">BDW02DRAFT_575158</name>
</gene>
<reference evidence="1" key="1">
    <citation type="submission" date="2020-01" db="EMBL/GenBank/DDBJ databases">
        <authorList>
            <consortium name="DOE Joint Genome Institute"/>
            <person name="Haridas S."/>
            <person name="Albert R."/>
            <person name="Binder M."/>
            <person name="Bloem J."/>
            <person name="Labutti K."/>
            <person name="Salamov A."/>
            <person name="Andreopoulos B."/>
            <person name="Baker S.E."/>
            <person name="Barry K."/>
            <person name="Bills G."/>
            <person name="Bluhm B.H."/>
            <person name="Cannon C."/>
            <person name="Castanera R."/>
            <person name="Culley D.E."/>
            <person name="Daum C."/>
            <person name="Ezra D."/>
            <person name="Gonzalez J.B."/>
            <person name="Henrissat B."/>
            <person name="Kuo A."/>
            <person name="Liang C."/>
            <person name="Lipzen A."/>
            <person name="Lutzoni F."/>
            <person name="Magnuson J."/>
            <person name="Mondo S."/>
            <person name="Nolan M."/>
            <person name="Ohm R."/>
            <person name="Pangilinan J."/>
            <person name="Park H.-J."/>
            <person name="Ramirez L."/>
            <person name="Alfaro M."/>
            <person name="Sun H."/>
            <person name="Tritt A."/>
            <person name="Yoshinaga Y."/>
            <person name="Zwiers L.-H."/>
            <person name="Turgeon B.G."/>
            <person name="Goodwin S.B."/>
            <person name="Spatafora J.W."/>
            <person name="Crous P.W."/>
            <person name="Grigoriev I.V."/>
        </authorList>
    </citation>
    <scope>NUCLEOTIDE SEQUENCE</scope>
    <source>
        <strain evidence="1">P77</strain>
    </source>
</reference>
<proteinExistence type="predicted"/>
<name>A0A6A5JV27_9PLEO</name>
<accession>A0A6A5JV27</accession>